<keyword evidence="6" id="KW-1185">Reference proteome</keyword>
<dbReference type="GO" id="GO:0006355">
    <property type="term" value="P:regulation of DNA-templated transcription"/>
    <property type="evidence" value="ECO:0007669"/>
    <property type="project" value="InterPro"/>
</dbReference>
<dbReference type="InterPro" id="IPR000792">
    <property type="entry name" value="Tscrpt_reg_LuxR_C"/>
</dbReference>
<gene>
    <name evidence="5" type="ORF">NITLEN_10861</name>
</gene>
<dbReference type="SUPFAM" id="SSF46894">
    <property type="entry name" value="C-terminal effector domain of the bipartite response regulators"/>
    <property type="match status" value="1"/>
</dbReference>
<keyword evidence="1" id="KW-0805">Transcription regulation</keyword>
<keyword evidence="2" id="KW-0238">DNA-binding</keyword>
<evidence type="ECO:0000256" key="1">
    <source>
        <dbReference type="ARBA" id="ARBA00023015"/>
    </source>
</evidence>
<dbReference type="SUPFAM" id="SSF75516">
    <property type="entry name" value="Pheromone-binding domain of LuxR-like quorum-sensing transcription factors"/>
    <property type="match status" value="1"/>
</dbReference>
<accession>A0A330L1Z6</accession>
<organism evidence="5 6">
    <name type="scientific">Nitrospira lenta</name>
    <dbReference type="NCBI Taxonomy" id="1436998"/>
    <lineage>
        <taxon>Bacteria</taxon>
        <taxon>Pseudomonadati</taxon>
        <taxon>Nitrospirota</taxon>
        <taxon>Nitrospiria</taxon>
        <taxon>Nitrospirales</taxon>
        <taxon>Nitrospiraceae</taxon>
        <taxon>Nitrospira</taxon>
    </lineage>
</organism>
<dbReference type="GO" id="GO:0003677">
    <property type="term" value="F:DNA binding"/>
    <property type="evidence" value="ECO:0007669"/>
    <property type="project" value="UniProtKB-KW"/>
</dbReference>
<dbReference type="PROSITE" id="PS50043">
    <property type="entry name" value="HTH_LUXR_2"/>
    <property type="match status" value="1"/>
</dbReference>
<dbReference type="Pfam" id="PF03472">
    <property type="entry name" value="Autoind_bind"/>
    <property type="match status" value="1"/>
</dbReference>
<dbReference type="Proteomes" id="UP000248168">
    <property type="component" value="Unassembled WGS sequence"/>
</dbReference>
<sequence length="365" mass="41237">MPVEKITVQLQLARHGRLARKKPSLLIFRSQMSRIPSLFNYFRVITDACQEPMMRSIQKQHQEISPESLCGEFPFIRYGACENSASSENELTAFPQVRATGQHQSVNSPRRFPSEVFQDLSRKEIQRVLEILHYSVAATTGDDVLHVLQLLKETVACPNVIGGVVELTSAGIFKEFNSVINVSYSSNWLYTYGKNGYAEVDPVLQSAVSSFQTQVWEQTYEGARSPKQLEFIEEARSFGLTHGITTGMVERTKNFATFFSFAGGDRKSTTRYKDLLQYLLPYLHHVLIANTSTPLSNRVKGLSPREAAVLVWMKQGKTNWEISKILGVSERTIRFHVEGIFSKLDVSSRTQAVAYAMEHGLVKEE</sequence>
<dbReference type="RefSeq" id="WP_121988254.1">
    <property type="nucleotide sequence ID" value="NZ_OUNR01000001.1"/>
</dbReference>
<dbReference type="PANTHER" id="PTHR44688:SF16">
    <property type="entry name" value="DNA-BINDING TRANSCRIPTIONAL ACTIVATOR DEVR_DOSR"/>
    <property type="match status" value="1"/>
</dbReference>
<dbReference type="InterPro" id="IPR036693">
    <property type="entry name" value="TF_LuxR_autoind-bd_dom_sf"/>
</dbReference>
<dbReference type="Gene3D" id="3.30.450.80">
    <property type="entry name" value="Transcription factor LuxR-like, autoinducer-binding domain"/>
    <property type="match status" value="1"/>
</dbReference>
<evidence type="ECO:0000259" key="4">
    <source>
        <dbReference type="PROSITE" id="PS50043"/>
    </source>
</evidence>
<dbReference type="SMART" id="SM00421">
    <property type="entry name" value="HTH_LUXR"/>
    <property type="match status" value="1"/>
</dbReference>
<dbReference type="InterPro" id="IPR005143">
    <property type="entry name" value="TF_LuxR_autoind-bd_dom"/>
</dbReference>
<dbReference type="InterPro" id="IPR036388">
    <property type="entry name" value="WH-like_DNA-bd_sf"/>
</dbReference>
<dbReference type="OrthoDB" id="9774661at2"/>
<feature type="domain" description="HTH luxR-type" evidence="4">
    <location>
        <begin position="295"/>
        <end position="360"/>
    </location>
</feature>
<dbReference type="AlphaFoldDB" id="A0A330L1Z6"/>
<dbReference type="EMBL" id="OUNR01000001">
    <property type="protein sequence ID" value="SPP63775.1"/>
    <property type="molecule type" value="Genomic_DNA"/>
</dbReference>
<evidence type="ECO:0000313" key="5">
    <source>
        <dbReference type="EMBL" id="SPP63775.1"/>
    </source>
</evidence>
<evidence type="ECO:0000256" key="2">
    <source>
        <dbReference type="ARBA" id="ARBA00023125"/>
    </source>
</evidence>
<dbReference type="PANTHER" id="PTHR44688">
    <property type="entry name" value="DNA-BINDING TRANSCRIPTIONAL ACTIVATOR DEVR_DOSR"/>
    <property type="match status" value="1"/>
</dbReference>
<name>A0A330L1Z6_9BACT</name>
<dbReference type="CDD" id="cd06170">
    <property type="entry name" value="LuxR_C_like"/>
    <property type="match status" value="1"/>
</dbReference>
<dbReference type="PRINTS" id="PR00038">
    <property type="entry name" value="HTHLUXR"/>
</dbReference>
<evidence type="ECO:0000313" key="6">
    <source>
        <dbReference type="Proteomes" id="UP000248168"/>
    </source>
</evidence>
<keyword evidence="3" id="KW-0804">Transcription</keyword>
<reference evidence="6" key="1">
    <citation type="submission" date="2018-04" db="EMBL/GenBank/DDBJ databases">
        <authorList>
            <person name="Lucker S."/>
            <person name="Sakoula D."/>
        </authorList>
    </citation>
    <scope>NUCLEOTIDE SEQUENCE [LARGE SCALE GENOMIC DNA]</scope>
</reference>
<proteinExistence type="predicted"/>
<dbReference type="Pfam" id="PF00196">
    <property type="entry name" value="GerE"/>
    <property type="match status" value="1"/>
</dbReference>
<dbReference type="Gene3D" id="1.10.10.10">
    <property type="entry name" value="Winged helix-like DNA-binding domain superfamily/Winged helix DNA-binding domain"/>
    <property type="match status" value="1"/>
</dbReference>
<evidence type="ECO:0000256" key="3">
    <source>
        <dbReference type="ARBA" id="ARBA00023163"/>
    </source>
</evidence>
<protein>
    <submittedName>
        <fullName evidence="5">Transcriptional regulator (Modular protein)</fullName>
    </submittedName>
</protein>
<dbReference type="InterPro" id="IPR016032">
    <property type="entry name" value="Sig_transdc_resp-reg_C-effctor"/>
</dbReference>
<dbReference type="InParanoid" id="A0A330L1Z6"/>